<accession>A0A367YXN3</accession>
<evidence type="ECO:0000313" key="2">
    <source>
        <dbReference type="Proteomes" id="UP000252770"/>
    </source>
</evidence>
<dbReference type="Pfam" id="PF05721">
    <property type="entry name" value="PhyH"/>
    <property type="match status" value="1"/>
</dbReference>
<dbReference type="PANTHER" id="PTHR20883:SF48">
    <property type="entry name" value="ECTOINE DIOXYGENASE"/>
    <property type="match status" value="1"/>
</dbReference>
<reference evidence="1 2" key="1">
    <citation type="submission" date="2018-07" db="EMBL/GenBank/DDBJ databases">
        <title>Desertimonas flava gen. nov. sp. nov.</title>
        <authorList>
            <person name="Liu S."/>
        </authorList>
    </citation>
    <scope>NUCLEOTIDE SEQUENCE [LARGE SCALE GENOMIC DNA]</scope>
    <source>
        <strain evidence="1 2">16Sb5-5</strain>
    </source>
</reference>
<evidence type="ECO:0000313" key="1">
    <source>
        <dbReference type="EMBL" id="RCK70665.1"/>
    </source>
</evidence>
<dbReference type="EMBL" id="QOUI01000002">
    <property type="protein sequence ID" value="RCK70665.1"/>
    <property type="molecule type" value="Genomic_DNA"/>
</dbReference>
<keyword evidence="1" id="KW-0223">Dioxygenase</keyword>
<dbReference type="GO" id="GO:0016706">
    <property type="term" value="F:2-oxoglutarate-dependent dioxygenase activity"/>
    <property type="evidence" value="ECO:0007669"/>
    <property type="project" value="UniProtKB-ARBA"/>
</dbReference>
<organism evidence="1 2">
    <name type="scientific">Desertihabitans brevis</name>
    <dbReference type="NCBI Taxonomy" id="2268447"/>
    <lineage>
        <taxon>Bacteria</taxon>
        <taxon>Bacillati</taxon>
        <taxon>Actinomycetota</taxon>
        <taxon>Actinomycetes</taxon>
        <taxon>Propionibacteriales</taxon>
        <taxon>Propionibacteriaceae</taxon>
        <taxon>Desertihabitans</taxon>
    </lineage>
</organism>
<sequence length="301" mass="33368">MTTATAPAATSGALRRFDTAGEDFVHHFDQHGFGVVAGALTPAQVEALTAEAVELCAGERGQIAGSDPRRPGESDEDLLRRFLCIHHPHKVSDVAMDALTEPRIVDFLTAVIGPNVKAMQSMLFIKSEGKPGQAWHQDEFFIPTRDRSLTAVWIALDDATVENGCLWVLPGSHRRGVIYPDREHDDPDFDCSVELYDFPYEESDAVPVELVAGEAVVFNGYLLHRSLRNSGRHGYRRALTNHYMSAESLLPWQAPPQGVHIAKHDWRDIVLVAGEDPYAWKGTVDLTRPHTRPDRDGGCDR</sequence>
<dbReference type="PANTHER" id="PTHR20883">
    <property type="entry name" value="PHYTANOYL-COA DIOXYGENASE DOMAIN CONTAINING 1"/>
    <property type="match status" value="1"/>
</dbReference>
<dbReference type="Gene3D" id="2.60.120.620">
    <property type="entry name" value="q2cbj1_9rhob like domain"/>
    <property type="match status" value="1"/>
</dbReference>
<name>A0A367YXN3_9ACTN</name>
<protein>
    <submittedName>
        <fullName evidence="1">Phytanoyl-CoA dioxygenase family protein</fullName>
    </submittedName>
</protein>
<comment type="caution">
    <text evidence="1">The sequence shown here is derived from an EMBL/GenBank/DDBJ whole genome shotgun (WGS) entry which is preliminary data.</text>
</comment>
<proteinExistence type="predicted"/>
<keyword evidence="2" id="KW-1185">Reference proteome</keyword>
<dbReference type="GO" id="GO:0005506">
    <property type="term" value="F:iron ion binding"/>
    <property type="evidence" value="ECO:0007669"/>
    <property type="project" value="UniProtKB-ARBA"/>
</dbReference>
<dbReference type="SUPFAM" id="SSF51197">
    <property type="entry name" value="Clavaminate synthase-like"/>
    <property type="match status" value="1"/>
</dbReference>
<keyword evidence="1" id="KW-0560">Oxidoreductase</keyword>
<dbReference type="RefSeq" id="WP_114125436.1">
    <property type="nucleotide sequence ID" value="NZ_QOUI01000002.1"/>
</dbReference>
<dbReference type="InterPro" id="IPR008775">
    <property type="entry name" value="Phytyl_CoA_dOase-like"/>
</dbReference>
<dbReference type="AlphaFoldDB" id="A0A367YXN3"/>
<gene>
    <name evidence="1" type="ORF">DT076_04430</name>
</gene>
<dbReference type="Proteomes" id="UP000252770">
    <property type="component" value="Unassembled WGS sequence"/>
</dbReference>